<accession>G0UVP7</accession>
<proteinExistence type="predicted"/>
<feature type="region of interest" description="Disordered" evidence="1">
    <location>
        <begin position="417"/>
        <end position="436"/>
    </location>
</feature>
<gene>
    <name evidence="2" type="ORF">TCIL3000_10_2220</name>
</gene>
<name>G0UVP7_TRYCI</name>
<reference evidence="2" key="1">
    <citation type="journal article" date="2012" name="Proc. Natl. Acad. Sci. U.S.A.">
        <title>Antigenic diversity is generated by distinct evolutionary mechanisms in African trypanosome species.</title>
        <authorList>
            <person name="Jackson A.P."/>
            <person name="Berry A."/>
            <person name="Aslett M."/>
            <person name="Allison H.C."/>
            <person name="Burton P."/>
            <person name="Vavrova-Anderson J."/>
            <person name="Brown R."/>
            <person name="Browne H."/>
            <person name="Corton N."/>
            <person name="Hauser H."/>
            <person name="Gamble J."/>
            <person name="Gilderthorp R."/>
            <person name="Marcello L."/>
            <person name="McQuillan J."/>
            <person name="Otto T.D."/>
            <person name="Quail M.A."/>
            <person name="Sanders M.J."/>
            <person name="van Tonder A."/>
            <person name="Ginger M.L."/>
            <person name="Field M.C."/>
            <person name="Barry J.D."/>
            <person name="Hertz-Fowler C."/>
            <person name="Berriman M."/>
        </authorList>
    </citation>
    <scope>NUCLEOTIDE SEQUENCE</scope>
    <source>
        <strain evidence="2">IL3000</strain>
    </source>
</reference>
<organism evidence="2">
    <name type="scientific">Trypanosoma congolense (strain IL3000)</name>
    <dbReference type="NCBI Taxonomy" id="1068625"/>
    <lineage>
        <taxon>Eukaryota</taxon>
        <taxon>Discoba</taxon>
        <taxon>Euglenozoa</taxon>
        <taxon>Kinetoplastea</taxon>
        <taxon>Metakinetoplastina</taxon>
        <taxon>Trypanosomatida</taxon>
        <taxon>Trypanosomatidae</taxon>
        <taxon>Trypanosoma</taxon>
        <taxon>Nannomonas</taxon>
    </lineage>
</organism>
<evidence type="ECO:0000256" key="1">
    <source>
        <dbReference type="SAM" id="MobiDB-lite"/>
    </source>
</evidence>
<dbReference type="EMBL" id="HE575323">
    <property type="protein sequence ID" value="CCC93463.1"/>
    <property type="molecule type" value="Genomic_DNA"/>
</dbReference>
<evidence type="ECO:0000313" key="2">
    <source>
        <dbReference type="EMBL" id="CCC93463.1"/>
    </source>
</evidence>
<dbReference type="AlphaFoldDB" id="G0UVP7"/>
<sequence>MNEAQERENESCESACISLLHRSHRLAANLLLVTKGRRVEEYPPESGMIDVNEGFGVHTHDSMKQLMKVCSTISSIPPHLSKEFLTVVRLLVNFAARQCEKMQSYKRCRRDSVKFFSQLVDAHLCDDTLPMVQWVSMTTCLEYAWVLVMCGIRSCRDVRELLVHDSSTSHGLALQSFVLQTLQIEFAIMWRVARGFSSKHCECCSGTGAEQGLYSRKNANDSILCSYFHYYASRVLVHEGANAQSLASKGSRTEFSLVGDMSHEYSTTKCRESLKHPGWSYKPQNARRLLCRGSAALLWSLAIVEALGNETDEELAQQFSHPGGFMDFVGEVVCVCAGVIYPFFSEQLKYIRALLRRLPTTAVELLAKVVLANDAQRYERNIQVVERFLWSCNPAGARRIYRLRALTREPLLGCKDEGTRTMPGDASHAQGSARGKSGVGLPFRRLEARDQSPRPLWEPLAPALAAHLSARSRGGGTMAWRDVVNLFSDVKQFREVELLMLWRRLAQLRRKTHVLSTKVVSLQRTCGLPCEEVEFCSE</sequence>
<protein>
    <submittedName>
        <fullName evidence="2">Uncharacterized protein</fullName>
    </submittedName>
</protein>
<dbReference type="VEuPathDB" id="TriTrypDB:TcIL3000_10_2220"/>